<comment type="caution">
    <text evidence="9">The sequence shown here is derived from an EMBL/GenBank/DDBJ whole genome shotgun (WGS) entry which is preliminary data.</text>
</comment>
<dbReference type="PANTHER" id="PTHR24092:SF5">
    <property type="entry name" value="PHOSPHOLIPID-TRANSPORTING ATPASE"/>
    <property type="match status" value="1"/>
</dbReference>
<dbReference type="NCBIfam" id="TIGR01494">
    <property type="entry name" value="ATPase_P-type"/>
    <property type="match status" value="1"/>
</dbReference>
<evidence type="ECO:0000313" key="10">
    <source>
        <dbReference type="Proteomes" id="UP001174909"/>
    </source>
</evidence>
<name>A0AA35X273_GEOBA</name>
<dbReference type="GO" id="GO:0005768">
    <property type="term" value="C:endosome"/>
    <property type="evidence" value="ECO:0007669"/>
    <property type="project" value="TreeGrafter"/>
</dbReference>
<accession>A0AA35X273</accession>
<dbReference type="InterPro" id="IPR023299">
    <property type="entry name" value="ATPase_P-typ_cyto_dom_N"/>
</dbReference>
<dbReference type="AlphaFoldDB" id="A0AA35X273"/>
<dbReference type="InterPro" id="IPR059000">
    <property type="entry name" value="ATPase_P-type_domA"/>
</dbReference>
<keyword evidence="3 6" id="KW-1133">Transmembrane helix</keyword>
<dbReference type="Pfam" id="PF00122">
    <property type="entry name" value="E1-E2_ATPase"/>
    <property type="match status" value="1"/>
</dbReference>
<dbReference type="InterPro" id="IPR023298">
    <property type="entry name" value="ATPase_P-typ_TM_dom_sf"/>
</dbReference>
<feature type="compositionally biased region" description="Low complexity" evidence="5">
    <location>
        <begin position="1"/>
        <end position="15"/>
    </location>
</feature>
<evidence type="ECO:0000259" key="7">
    <source>
        <dbReference type="Pfam" id="PF00122"/>
    </source>
</evidence>
<evidence type="ECO:0000256" key="4">
    <source>
        <dbReference type="ARBA" id="ARBA00023136"/>
    </source>
</evidence>
<dbReference type="Gene3D" id="3.40.1110.10">
    <property type="entry name" value="Calcium-transporting ATPase, cytoplasmic domain N"/>
    <property type="match status" value="1"/>
</dbReference>
<reference evidence="9" key="1">
    <citation type="submission" date="2023-03" db="EMBL/GenBank/DDBJ databases">
        <authorList>
            <person name="Steffen K."/>
            <person name="Cardenas P."/>
        </authorList>
    </citation>
    <scope>NUCLEOTIDE SEQUENCE</scope>
</reference>
<dbReference type="GO" id="GO:0006890">
    <property type="term" value="P:retrograde vesicle-mediated transport, Golgi to endoplasmic reticulum"/>
    <property type="evidence" value="ECO:0007669"/>
    <property type="project" value="TreeGrafter"/>
</dbReference>
<dbReference type="SUPFAM" id="SSF81660">
    <property type="entry name" value="Metal cation-transporting ATPase, ATP-binding domain N"/>
    <property type="match status" value="1"/>
</dbReference>
<dbReference type="Proteomes" id="UP001174909">
    <property type="component" value="Unassembled WGS sequence"/>
</dbReference>
<feature type="transmembrane region" description="Helical" evidence="6">
    <location>
        <begin position="385"/>
        <end position="403"/>
    </location>
</feature>
<organism evidence="9 10">
    <name type="scientific">Geodia barretti</name>
    <name type="common">Barrett's horny sponge</name>
    <dbReference type="NCBI Taxonomy" id="519541"/>
    <lineage>
        <taxon>Eukaryota</taxon>
        <taxon>Metazoa</taxon>
        <taxon>Porifera</taxon>
        <taxon>Demospongiae</taxon>
        <taxon>Heteroscleromorpha</taxon>
        <taxon>Tetractinellida</taxon>
        <taxon>Astrophorina</taxon>
        <taxon>Geodiidae</taxon>
        <taxon>Geodia</taxon>
    </lineage>
</organism>
<dbReference type="Gene3D" id="2.70.150.10">
    <property type="entry name" value="Calcium-transporting ATPase, cytoplasmic transduction domain A"/>
    <property type="match status" value="1"/>
</dbReference>
<evidence type="ECO:0000256" key="3">
    <source>
        <dbReference type="ARBA" id="ARBA00022989"/>
    </source>
</evidence>
<gene>
    <name evidence="9" type="ORF">GBAR_LOCUS23008</name>
</gene>
<dbReference type="InterPro" id="IPR001757">
    <property type="entry name" value="P_typ_ATPase"/>
</dbReference>
<feature type="domain" description="P-type ATPase N-terminal" evidence="8">
    <location>
        <begin position="131"/>
        <end position="186"/>
    </location>
</feature>
<dbReference type="GO" id="GO:0005886">
    <property type="term" value="C:plasma membrane"/>
    <property type="evidence" value="ECO:0007669"/>
    <property type="project" value="TreeGrafter"/>
</dbReference>
<dbReference type="InterPro" id="IPR008250">
    <property type="entry name" value="ATPase_P-typ_transduc_dom_A_sf"/>
</dbReference>
<comment type="subcellular location">
    <subcellularLocation>
        <location evidence="1">Membrane</location>
    </subcellularLocation>
</comment>
<feature type="compositionally biased region" description="Acidic residues" evidence="5">
    <location>
        <begin position="58"/>
        <end position="67"/>
    </location>
</feature>
<dbReference type="GO" id="GO:0016887">
    <property type="term" value="F:ATP hydrolysis activity"/>
    <property type="evidence" value="ECO:0007669"/>
    <property type="project" value="InterPro"/>
</dbReference>
<dbReference type="InterPro" id="IPR032631">
    <property type="entry name" value="P-type_ATPase_N"/>
</dbReference>
<keyword evidence="10" id="KW-1185">Reference proteome</keyword>
<dbReference type="GO" id="GO:0005802">
    <property type="term" value="C:trans-Golgi network"/>
    <property type="evidence" value="ECO:0007669"/>
    <property type="project" value="TreeGrafter"/>
</dbReference>
<keyword evidence="2 6" id="KW-0812">Transmembrane</keyword>
<sequence length="693" mass="78231">MEDLPSLSLSSLSRGGNMGSRGRGRGRALHRYTSLDSHDTSDEVPLMSPVHVGGGEESSGEEEEDLPEGSSGTGRRRWQQRIRTQSGLISWFFDQGWQLLLSNFFTTVMKACSCRRALKSRSISLGHPDMRQQFPSNRICNQKFNVVTFLPLVLFQQFRFFLNLYFLVIALTQFIPTLRIGFLYTYWGPLGFVLAVTTIRELLDDFKRFLRDMEVNNQRFTKLTAKGPISVKSKDIQVSDIIVLDKDQRIPADMVLLKTTEKNGSCFVRTDQLDGETDWKLRMAVPSTQALPSDQSLFNVRGSVFAEKPKKDIYHFIGRFTMSDGRENTKEDPLSVDNTMWANTVLASGTATGVVVYTGRETRSSMNTSSPRSKIGLVDLEINRLTKLLFLATILFSLILLSLKGFTGVWFIYFIRYIILFSYIIPISLRVNLDMGKMVYSWMIQRDRAIPGTVVRSSTIPEELGRVEYLLTDKTGTLTQNEMVFRKLHMGSVSFSQDSMTEVTAAVRQAFLSDSDQKQPSSLTSSRPRRSQREQLVECVKALALCHNVTPVVEEVEEREEGEEEGEVKMDDEEVVIFHSNTASTSRKISYQASSPDEIALVKWTESVGLTLIDRDLSSMTTEGPGGERDIYHILQLFPFTSERKRMGVILRVRLGEMLSTSGELHSLPIASFVILYTCLCRVCCAHVCASCI</sequence>
<evidence type="ECO:0000313" key="9">
    <source>
        <dbReference type="EMBL" id="CAI8041364.1"/>
    </source>
</evidence>
<dbReference type="PROSITE" id="PS00154">
    <property type="entry name" value="ATPASE_E1_E2"/>
    <property type="match status" value="1"/>
</dbReference>
<dbReference type="Pfam" id="PF16209">
    <property type="entry name" value="PhoLip_ATPase_N"/>
    <property type="match status" value="1"/>
</dbReference>
<dbReference type="GO" id="GO:0140326">
    <property type="term" value="F:ATPase-coupled intramembrane lipid transporter activity"/>
    <property type="evidence" value="ECO:0007669"/>
    <property type="project" value="TreeGrafter"/>
</dbReference>
<evidence type="ECO:0000259" key="8">
    <source>
        <dbReference type="Pfam" id="PF16209"/>
    </source>
</evidence>
<feature type="transmembrane region" description="Helical" evidence="6">
    <location>
        <begin position="409"/>
        <end position="429"/>
    </location>
</feature>
<dbReference type="SUPFAM" id="SSF81665">
    <property type="entry name" value="Calcium ATPase, transmembrane domain M"/>
    <property type="match status" value="1"/>
</dbReference>
<evidence type="ECO:0000256" key="5">
    <source>
        <dbReference type="SAM" id="MobiDB-lite"/>
    </source>
</evidence>
<dbReference type="SUPFAM" id="SSF81653">
    <property type="entry name" value="Calcium ATPase, transduction domain A"/>
    <property type="match status" value="1"/>
</dbReference>
<dbReference type="GO" id="GO:0045332">
    <property type="term" value="P:phospholipid translocation"/>
    <property type="evidence" value="ECO:0007669"/>
    <property type="project" value="TreeGrafter"/>
</dbReference>
<evidence type="ECO:0000256" key="2">
    <source>
        <dbReference type="ARBA" id="ARBA00022692"/>
    </source>
</evidence>
<proteinExistence type="predicted"/>
<feature type="region of interest" description="Disordered" evidence="5">
    <location>
        <begin position="1"/>
        <end position="78"/>
    </location>
</feature>
<feature type="domain" description="P-type ATPase A" evidence="7">
    <location>
        <begin position="221"/>
        <end position="363"/>
    </location>
</feature>
<dbReference type="GO" id="GO:0005524">
    <property type="term" value="F:ATP binding"/>
    <property type="evidence" value="ECO:0007669"/>
    <property type="project" value="InterPro"/>
</dbReference>
<evidence type="ECO:0000256" key="6">
    <source>
        <dbReference type="SAM" id="Phobius"/>
    </source>
</evidence>
<dbReference type="GO" id="GO:0006897">
    <property type="term" value="P:endocytosis"/>
    <property type="evidence" value="ECO:0007669"/>
    <property type="project" value="TreeGrafter"/>
</dbReference>
<dbReference type="EMBL" id="CASHTH010003185">
    <property type="protein sequence ID" value="CAI8041364.1"/>
    <property type="molecule type" value="Genomic_DNA"/>
</dbReference>
<dbReference type="InterPro" id="IPR018303">
    <property type="entry name" value="ATPase_P-typ_P_site"/>
</dbReference>
<dbReference type="PANTHER" id="PTHR24092">
    <property type="entry name" value="PROBABLE PHOSPHOLIPID-TRANSPORTING ATPASE"/>
    <property type="match status" value="1"/>
</dbReference>
<protein>
    <submittedName>
        <fullName evidence="9">Probable phospholipid-transporting ATPase IIB</fullName>
    </submittedName>
</protein>
<keyword evidence="4 6" id="KW-0472">Membrane</keyword>
<evidence type="ECO:0000256" key="1">
    <source>
        <dbReference type="ARBA" id="ARBA00004370"/>
    </source>
</evidence>
<feature type="transmembrane region" description="Helical" evidence="6">
    <location>
        <begin position="160"/>
        <end position="178"/>
    </location>
</feature>